<evidence type="ECO:0000313" key="2">
    <source>
        <dbReference type="EMBL" id="KZV95791.1"/>
    </source>
</evidence>
<evidence type="ECO:0000256" key="1">
    <source>
        <dbReference type="SAM" id="MobiDB-lite"/>
    </source>
</evidence>
<sequence>MVRGGVDGPVRRSKARGPGAGETEHVRTPRPKCTHSVLSNGLRTRRRIPFQVRPNLSSFLSFNTMPPILTASEQQELEDIMATDVDHGTFHIDDYDRIMQTLLPLYVQAQTAKLTRKRKLDARHDDDATISERLVNLVHRVVLRAGAAKSPLVVQAVRDLIEQRLASPSANPAVSTPNPSAVLRQRSDTAQTIFRRSLSLSSPPRKRRRRAQIPPRCLVEGLCCMASLGRLSLSTILRFCSVSNVIREGLMTTPGVWTHITALTRRGIPALAYFLKLSGNEKLSIDISFASPDDAATVLASLHEHTNRISRLSLRSDVDMGDADQAFRIFFRQRATELESLHFHVHGLPEVLESSFFSGSKVTVLSCRASHLAKRLSASAISDLTLVGPVHARPDIVHPSQFLAMFPDLKSLTVEQSMTGHYDMQAPHVLDALHLHESAAVPTGYMNDLHGPSIPFIVLHGQRAEHITLALEHLQVDNISEIDYVAYSNTFDLCLTANEKRRRLMVDAEPCLARHLVATLGTFMNLVRVGISSYLEPHQILSFHRSLPYRLKTLELFLDDRARSASTVEMLTFKPRRQWELPSSFMVLRLTGERAFARDEDGAHERDVLRLQPKVSAATIIPFLEDHVRELSAQLTVEINAAEVEGGLGHESVHVLSMRVHALVVNGKLIDPLHYV</sequence>
<name>A0A165K4U6_EXIGL</name>
<feature type="region of interest" description="Disordered" evidence="1">
    <location>
        <begin position="1"/>
        <end position="36"/>
    </location>
</feature>
<reference evidence="2 3" key="1">
    <citation type="journal article" date="2016" name="Mol. Biol. Evol.">
        <title>Comparative Genomics of Early-Diverging Mushroom-Forming Fungi Provides Insights into the Origins of Lignocellulose Decay Capabilities.</title>
        <authorList>
            <person name="Nagy L.G."/>
            <person name="Riley R."/>
            <person name="Tritt A."/>
            <person name="Adam C."/>
            <person name="Daum C."/>
            <person name="Floudas D."/>
            <person name="Sun H."/>
            <person name="Yadav J.S."/>
            <person name="Pangilinan J."/>
            <person name="Larsson K.H."/>
            <person name="Matsuura K."/>
            <person name="Barry K."/>
            <person name="Labutti K."/>
            <person name="Kuo R."/>
            <person name="Ohm R.A."/>
            <person name="Bhattacharya S.S."/>
            <person name="Shirouzu T."/>
            <person name="Yoshinaga Y."/>
            <person name="Martin F.M."/>
            <person name="Grigoriev I.V."/>
            <person name="Hibbett D.S."/>
        </authorList>
    </citation>
    <scope>NUCLEOTIDE SEQUENCE [LARGE SCALE GENOMIC DNA]</scope>
    <source>
        <strain evidence="2 3">HHB12029</strain>
    </source>
</reference>
<proteinExistence type="predicted"/>
<accession>A0A165K4U6</accession>
<dbReference type="InParanoid" id="A0A165K4U6"/>
<organism evidence="2 3">
    <name type="scientific">Exidia glandulosa HHB12029</name>
    <dbReference type="NCBI Taxonomy" id="1314781"/>
    <lineage>
        <taxon>Eukaryota</taxon>
        <taxon>Fungi</taxon>
        <taxon>Dikarya</taxon>
        <taxon>Basidiomycota</taxon>
        <taxon>Agaricomycotina</taxon>
        <taxon>Agaricomycetes</taxon>
        <taxon>Auriculariales</taxon>
        <taxon>Exidiaceae</taxon>
        <taxon>Exidia</taxon>
    </lineage>
</organism>
<keyword evidence="3" id="KW-1185">Reference proteome</keyword>
<dbReference type="Proteomes" id="UP000077266">
    <property type="component" value="Unassembled WGS sequence"/>
</dbReference>
<dbReference type="AlphaFoldDB" id="A0A165K4U6"/>
<dbReference type="EMBL" id="KV425951">
    <property type="protein sequence ID" value="KZV95791.1"/>
    <property type="molecule type" value="Genomic_DNA"/>
</dbReference>
<gene>
    <name evidence="2" type="ORF">EXIGLDRAFT_459481</name>
</gene>
<protein>
    <submittedName>
        <fullName evidence="2">Uncharacterized protein</fullName>
    </submittedName>
</protein>
<evidence type="ECO:0000313" key="3">
    <source>
        <dbReference type="Proteomes" id="UP000077266"/>
    </source>
</evidence>